<proteinExistence type="predicted"/>
<name>A0A9J5X864_SOLCO</name>
<protein>
    <submittedName>
        <fullName evidence="1">Uncharacterized protein</fullName>
    </submittedName>
</protein>
<sequence length="59" mass="7070">MRERSKFDPILQKQAFASAYRLPLSPSLFPVSIFSTKNPAKTSFKFWKMLNFYQFYQLQ</sequence>
<evidence type="ECO:0000313" key="2">
    <source>
        <dbReference type="Proteomes" id="UP000824120"/>
    </source>
</evidence>
<dbReference type="Proteomes" id="UP000824120">
    <property type="component" value="Chromosome 10"/>
</dbReference>
<organism evidence="1 2">
    <name type="scientific">Solanum commersonii</name>
    <name type="common">Commerson's wild potato</name>
    <name type="synonym">Commerson's nightshade</name>
    <dbReference type="NCBI Taxonomy" id="4109"/>
    <lineage>
        <taxon>Eukaryota</taxon>
        <taxon>Viridiplantae</taxon>
        <taxon>Streptophyta</taxon>
        <taxon>Embryophyta</taxon>
        <taxon>Tracheophyta</taxon>
        <taxon>Spermatophyta</taxon>
        <taxon>Magnoliopsida</taxon>
        <taxon>eudicotyledons</taxon>
        <taxon>Gunneridae</taxon>
        <taxon>Pentapetalae</taxon>
        <taxon>asterids</taxon>
        <taxon>lamiids</taxon>
        <taxon>Solanales</taxon>
        <taxon>Solanaceae</taxon>
        <taxon>Solanoideae</taxon>
        <taxon>Solaneae</taxon>
        <taxon>Solanum</taxon>
    </lineage>
</organism>
<reference evidence="1 2" key="1">
    <citation type="submission" date="2020-09" db="EMBL/GenBank/DDBJ databases">
        <title>De no assembly of potato wild relative species, Solanum commersonii.</title>
        <authorList>
            <person name="Cho K."/>
        </authorList>
    </citation>
    <scope>NUCLEOTIDE SEQUENCE [LARGE SCALE GENOMIC DNA]</scope>
    <source>
        <strain evidence="1">LZ3.2</strain>
        <tissue evidence="1">Leaf</tissue>
    </source>
</reference>
<dbReference type="AlphaFoldDB" id="A0A9J5X864"/>
<comment type="caution">
    <text evidence="1">The sequence shown here is derived from an EMBL/GenBank/DDBJ whole genome shotgun (WGS) entry which is preliminary data.</text>
</comment>
<dbReference type="EMBL" id="JACXVP010000010">
    <property type="protein sequence ID" value="KAG5583428.1"/>
    <property type="molecule type" value="Genomic_DNA"/>
</dbReference>
<gene>
    <name evidence="1" type="ORF">H5410_054055</name>
</gene>
<keyword evidence="2" id="KW-1185">Reference proteome</keyword>
<accession>A0A9J5X864</accession>
<evidence type="ECO:0000313" key="1">
    <source>
        <dbReference type="EMBL" id="KAG5583428.1"/>
    </source>
</evidence>